<accession>A0A6C0KIH5</accession>
<reference evidence="1" key="1">
    <citation type="journal article" date="2020" name="Nature">
        <title>Giant virus diversity and host interactions through global metagenomics.</title>
        <authorList>
            <person name="Schulz F."/>
            <person name="Roux S."/>
            <person name="Paez-Espino D."/>
            <person name="Jungbluth S."/>
            <person name="Walsh D.A."/>
            <person name="Denef V.J."/>
            <person name="McMahon K.D."/>
            <person name="Konstantinidis K.T."/>
            <person name="Eloe-Fadrosh E.A."/>
            <person name="Kyrpides N.C."/>
            <person name="Woyke T."/>
        </authorList>
    </citation>
    <scope>NUCLEOTIDE SEQUENCE</scope>
    <source>
        <strain evidence="1">GVMAG-S-3300012000-57</strain>
    </source>
</reference>
<evidence type="ECO:0000313" key="1">
    <source>
        <dbReference type="EMBL" id="QHU17439.1"/>
    </source>
</evidence>
<name>A0A6C0KIH5_9ZZZZ</name>
<protein>
    <submittedName>
        <fullName evidence="1">Uncharacterized protein</fullName>
    </submittedName>
</protein>
<dbReference type="EMBL" id="MN740906">
    <property type="protein sequence ID" value="QHU17439.1"/>
    <property type="molecule type" value="Genomic_DNA"/>
</dbReference>
<dbReference type="AlphaFoldDB" id="A0A6C0KIH5"/>
<sequence length="300" mass="33210">MSKYFDNKDSFMGPKTTQYGSHMVMTNVVKETRKKYINIDSRFHDEYMNGDAAAYTITLPERINDVKSLCVCNAEIPMSIYNVSADLGNNCFKVTTDGTSPIIVTIPDGNYNATTLKTAINNELSETTLICSIDDNKITFTATATATTTIDFAIDGTGAYDKYNFKGKFGWMVGYRDVSIELATGSSATGSAFVNLQSPRYLYLVVDEFTRGNQNSFMSPLAASFINKNILARIVLDSVNYPYGSILTANVFNGHLLSDVRSYTGKVDLQRLSVQLVNEYGVPVNLNGLDFSFCLEVQYE</sequence>
<organism evidence="1">
    <name type="scientific">viral metagenome</name>
    <dbReference type="NCBI Taxonomy" id="1070528"/>
    <lineage>
        <taxon>unclassified sequences</taxon>
        <taxon>metagenomes</taxon>
        <taxon>organismal metagenomes</taxon>
    </lineage>
</organism>
<proteinExistence type="predicted"/>